<dbReference type="Gene3D" id="3.60.10.10">
    <property type="entry name" value="Endonuclease/exonuclease/phosphatase"/>
    <property type="match status" value="1"/>
</dbReference>
<evidence type="ECO:0000259" key="5">
    <source>
        <dbReference type="Pfam" id="PF03372"/>
    </source>
</evidence>
<dbReference type="InterPro" id="IPR005135">
    <property type="entry name" value="Endo/exonuclease/phosphatase"/>
</dbReference>
<dbReference type="RefSeq" id="WP_344117645.1">
    <property type="nucleotide sequence ID" value="NZ_BAAABW010000013.1"/>
</dbReference>
<evidence type="ECO:0000313" key="7">
    <source>
        <dbReference type="Proteomes" id="UP001500063"/>
    </source>
</evidence>
<evidence type="ECO:0000313" key="6">
    <source>
        <dbReference type="EMBL" id="GAA0345796.1"/>
    </source>
</evidence>
<protein>
    <recommendedName>
        <fullName evidence="5">Endonuclease/exonuclease/phosphatase domain-containing protein</fullName>
    </recommendedName>
</protein>
<dbReference type="PANTHER" id="PTHR16320:SF23">
    <property type="entry name" value="SPHINGOMYELINASE C 1"/>
    <property type="match status" value="1"/>
</dbReference>
<organism evidence="6 7">
    <name type="scientific">Streptomyces blastmyceticus</name>
    <dbReference type="NCBI Taxonomy" id="68180"/>
    <lineage>
        <taxon>Bacteria</taxon>
        <taxon>Bacillati</taxon>
        <taxon>Actinomycetota</taxon>
        <taxon>Actinomycetes</taxon>
        <taxon>Kitasatosporales</taxon>
        <taxon>Streptomycetaceae</taxon>
        <taxon>Streptomyces</taxon>
    </lineage>
</organism>
<evidence type="ECO:0000256" key="3">
    <source>
        <dbReference type="ARBA" id="ARBA00022801"/>
    </source>
</evidence>
<feature type="signal peptide" evidence="4">
    <location>
        <begin position="1"/>
        <end position="29"/>
    </location>
</feature>
<evidence type="ECO:0000256" key="4">
    <source>
        <dbReference type="SAM" id="SignalP"/>
    </source>
</evidence>
<dbReference type="InterPro" id="IPR038772">
    <property type="entry name" value="Sph/SMPD2-like"/>
</dbReference>
<keyword evidence="3" id="KW-0378">Hydrolase</keyword>
<proteinExistence type="inferred from homology"/>
<dbReference type="Proteomes" id="UP001500063">
    <property type="component" value="Unassembled WGS sequence"/>
</dbReference>
<feature type="chain" id="PRO_5045312683" description="Endonuclease/exonuclease/phosphatase domain-containing protein" evidence="4">
    <location>
        <begin position="30"/>
        <end position="349"/>
    </location>
</feature>
<dbReference type="Pfam" id="PF03372">
    <property type="entry name" value="Exo_endo_phos"/>
    <property type="match status" value="1"/>
</dbReference>
<keyword evidence="7" id="KW-1185">Reference proteome</keyword>
<evidence type="ECO:0000256" key="1">
    <source>
        <dbReference type="ARBA" id="ARBA00006335"/>
    </source>
</evidence>
<accession>A0ABP3GKX0</accession>
<comment type="similarity">
    <text evidence="1">Belongs to the neutral sphingomyelinase family.</text>
</comment>
<name>A0ABP3GKX0_9ACTN</name>
<dbReference type="SUPFAM" id="SSF56219">
    <property type="entry name" value="DNase I-like"/>
    <property type="match status" value="1"/>
</dbReference>
<comment type="caution">
    <text evidence="6">The sequence shown here is derived from an EMBL/GenBank/DDBJ whole genome shotgun (WGS) entry which is preliminary data.</text>
</comment>
<evidence type="ECO:0000256" key="2">
    <source>
        <dbReference type="ARBA" id="ARBA00022729"/>
    </source>
</evidence>
<reference evidence="7" key="1">
    <citation type="journal article" date="2019" name="Int. J. Syst. Evol. Microbiol.">
        <title>The Global Catalogue of Microorganisms (GCM) 10K type strain sequencing project: providing services to taxonomists for standard genome sequencing and annotation.</title>
        <authorList>
            <consortium name="The Broad Institute Genomics Platform"/>
            <consortium name="The Broad Institute Genome Sequencing Center for Infectious Disease"/>
            <person name="Wu L."/>
            <person name="Ma J."/>
        </authorList>
    </citation>
    <scope>NUCLEOTIDE SEQUENCE [LARGE SCALE GENOMIC DNA]</scope>
    <source>
        <strain evidence="7">JCM 4565</strain>
    </source>
</reference>
<dbReference type="EMBL" id="BAAABW010000013">
    <property type="protein sequence ID" value="GAA0345796.1"/>
    <property type="molecule type" value="Genomic_DNA"/>
</dbReference>
<dbReference type="InterPro" id="IPR036691">
    <property type="entry name" value="Endo/exonu/phosph_ase_sf"/>
</dbReference>
<keyword evidence="2 4" id="KW-0732">Signal</keyword>
<sequence length="349" mass="37334">MALNLPRTALAVAGAALLLSQLPVGTAAAANSAPSLSVMAFNVEQLPSITDIAGTPGSDRKAERREAAAAVIKRENADVVVLDEAFNKYAQAMRNAELKEIYPYQTKLVGEYCSGSDKWTSFTGNCSNSPFVVNGGVTLLSKYPISESHQLVYNNSDSKTADYKSNKGAALARLSVSGKSVWVAGTHLQADEAGSSPVENTRKVRLEQLKELRSWASQKAKGEPVVVAGDFNVEYYTTDPKNGHAPGGVSGEVAKANEALGGVLATPNTSGYTYDMVNNPRAKLRDENNRYAKYRNRLDYIGYIKGTGTQPSISDEKIVSYDGLRKGGDPLAEIPSDHQPIVSRVTVGN</sequence>
<dbReference type="InterPro" id="IPR017766">
    <property type="entry name" value="Sphingomyelinase/PLipase_C"/>
</dbReference>
<dbReference type="PANTHER" id="PTHR16320">
    <property type="entry name" value="SPHINGOMYELINASE FAMILY MEMBER"/>
    <property type="match status" value="1"/>
</dbReference>
<feature type="domain" description="Endonuclease/exonuclease/phosphatase" evidence="5">
    <location>
        <begin position="42"/>
        <end position="338"/>
    </location>
</feature>
<dbReference type="CDD" id="cd09078">
    <property type="entry name" value="nSMase"/>
    <property type="match status" value="1"/>
</dbReference>
<gene>
    <name evidence="6" type="ORF">GCM10010319_22690</name>
</gene>